<dbReference type="SUPFAM" id="SSF55729">
    <property type="entry name" value="Acyl-CoA N-acyltransferases (Nat)"/>
    <property type="match status" value="1"/>
</dbReference>
<dbReference type="RefSeq" id="WP_095086235.1">
    <property type="nucleotide sequence ID" value="NZ_BMDM01000003.1"/>
</dbReference>
<dbReference type="OrthoDB" id="2213517at2"/>
<dbReference type="Pfam" id="PF00583">
    <property type="entry name" value="Acetyltransf_1"/>
    <property type="match status" value="1"/>
</dbReference>
<dbReference type="Pfam" id="PF18467">
    <property type="entry name" value="DUF5613"/>
    <property type="match status" value="1"/>
</dbReference>
<evidence type="ECO:0000259" key="1">
    <source>
        <dbReference type="PROSITE" id="PS51186"/>
    </source>
</evidence>
<accession>A0A239YK07</accession>
<dbReference type="GO" id="GO:0016747">
    <property type="term" value="F:acyltransferase activity, transferring groups other than amino-acyl groups"/>
    <property type="evidence" value="ECO:0007669"/>
    <property type="project" value="InterPro"/>
</dbReference>
<keyword evidence="2" id="KW-0808">Transferase</keyword>
<feature type="domain" description="N-acetyltransferase" evidence="1">
    <location>
        <begin position="113"/>
        <end position="248"/>
    </location>
</feature>
<dbReference type="Gene3D" id="3.40.630.30">
    <property type="match status" value="1"/>
</dbReference>
<gene>
    <name evidence="2" type="ORF">SAMEA4384403_00487</name>
</gene>
<dbReference type="InterPro" id="IPR016181">
    <property type="entry name" value="Acyl_CoA_acyltransferase"/>
</dbReference>
<evidence type="ECO:0000313" key="3">
    <source>
        <dbReference type="Proteomes" id="UP000242084"/>
    </source>
</evidence>
<sequence length="248" mass="29219">MVEFKDIVTDGDILINTDRYIHYQTLTKRIQYDSNKLVYKVMPDLAAFKEDEAYLNAIHRKHNQPFLKFVFPENCPLEDDLKSYLSIQGYEYSWLELYINDELDFKIKENTSIQVMETNEDNLVDYLNLSYEFDKQYGTDYAELKIEVNKAQFESESPVQVISYYNGNPSGILLIWPEEDYVELDAFSVRENLRRLGIGTKMQDYVAKYAGNRPIVLVAEGEDTAKDMYKNQGYKYSGYRYEALKEFK</sequence>
<reference evidence="2 3" key="1">
    <citation type="submission" date="2017-06" db="EMBL/GenBank/DDBJ databases">
        <authorList>
            <consortium name="Pathogen Informatics"/>
        </authorList>
    </citation>
    <scope>NUCLEOTIDE SEQUENCE [LARGE SCALE GENOMIC DNA]</scope>
    <source>
        <strain evidence="2 3">NCTC13839</strain>
    </source>
</reference>
<dbReference type="CDD" id="cd04301">
    <property type="entry name" value="NAT_SF"/>
    <property type="match status" value="1"/>
</dbReference>
<dbReference type="KEGG" id="sste:SAMEA4384403_0487"/>
<proteinExistence type="predicted"/>
<name>A0A239YK07_9STAP</name>
<dbReference type="EMBL" id="LT906462">
    <property type="protein sequence ID" value="SNV58753.1"/>
    <property type="molecule type" value="Genomic_DNA"/>
</dbReference>
<organism evidence="2 3">
    <name type="scientific">Mammaliicoccus stepanovicii</name>
    <dbReference type="NCBI Taxonomy" id="643214"/>
    <lineage>
        <taxon>Bacteria</taxon>
        <taxon>Bacillati</taxon>
        <taxon>Bacillota</taxon>
        <taxon>Bacilli</taxon>
        <taxon>Bacillales</taxon>
        <taxon>Staphylococcaceae</taxon>
        <taxon>Mammaliicoccus</taxon>
    </lineage>
</organism>
<keyword evidence="3" id="KW-1185">Reference proteome</keyword>
<dbReference type="AlphaFoldDB" id="A0A239YK07"/>
<dbReference type="Proteomes" id="UP000242084">
    <property type="component" value="Chromosome 1"/>
</dbReference>
<dbReference type="InterPro" id="IPR000182">
    <property type="entry name" value="GNAT_dom"/>
</dbReference>
<dbReference type="PROSITE" id="PS51186">
    <property type="entry name" value="GNAT"/>
    <property type="match status" value="1"/>
</dbReference>
<evidence type="ECO:0000313" key="2">
    <source>
        <dbReference type="EMBL" id="SNV58753.1"/>
    </source>
</evidence>
<dbReference type="InterPro" id="IPR040549">
    <property type="entry name" value="DUF5613"/>
</dbReference>
<protein>
    <submittedName>
        <fullName evidence="2">GNAT family acetyltransferase</fullName>
    </submittedName>
</protein>